<dbReference type="Proteomes" id="UP001549320">
    <property type="component" value="Unassembled WGS sequence"/>
</dbReference>
<comment type="caution">
    <text evidence="1">The sequence shown here is derived from an EMBL/GenBank/DDBJ whole genome shotgun (WGS) entry which is preliminary data.</text>
</comment>
<keyword evidence="2" id="KW-1185">Reference proteome</keyword>
<evidence type="ECO:0000313" key="1">
    <source>
        <dbReference type="EMBL" id="MET4578240.1"/>
    </source>
</evidence>
<name>A0ABV2QB40_9BURK</name>
<gene>
    <name evidence="1" type="ORF">ABIE13_003356</name>
</gene>
<accession>A0ABV2QB40</accession>
<sequence>MSHMSLFFPINMITIIFMTLSLKEETHETS</sequence>
<reference evidence="1 2" key="1">
    <citation type="submission" date="2024-06" db="EMBL/GenBank/DDBJ databases">
        <title>Sorghum-associated microbial communities from plants grown in Nebraska, USA.</title>
        <authorList>
            <person name="Schachtman D."/>
        </authorList>
    </citation>
    <scope>NUCLEOTIDE SEQUENCE [LARGE SCALE GENOMIC DNA]</scope>
    <source>
        <strain evidence="1 2">2709</strain>
    </source>
</reference>
<dbReference type="EMBL" id="JBEPSH010000006">
    <property type="protein sequence ID" value="MET4578240.1"/>
    <property type="molecule type" value="Genomic_DNA"/>
</dbReference>
<proteinExistence type="predicted"/>
<protein>
    <submittedName>
        <fullName evidence="1">Uncharacterized protein</fullName>
    </submittedName>
</protein>
<evidence type="ECO:0000313" key="2">
    <source>
        <dbReference type="Proteomes" id="UP001549320"/>
    </source>
</evidence>
<organism evidence="1 2">
    <name type="scientific">Ottowia thiooxydans</name>
    <dbReference type="NCBI Taxonomy" id="219182"/>
    <lineage>
        <taxon>Bacteria</taxon>
        <taxon>Pseudomonadati</taxon>
        <taxon>Pseudomonadota</taxon>
        <taxon>Betaproteobacteria</taxon>
        <taxon>Burkholderiales</taxon>
        <taxon>Comamonadaceae</taxon>
        <taxon>Ottowia</taxon>
    </lineage>
</organism>